<organism evidence="1 2">
    <name type="scientific">Heterocephalus glaber</name>
    <name type="common">Naked mole rat</name>
    <dbReference type="NCBI Taxonomy" id="10181"/>
    <lineage>
        <taxon>Eukaryota</taxon>
        <taxon>Metazoa</taxon>
        <taxon>Chordata</taxon>
        <taxon>Craniata</taxon>
        <taxon>Vertebrata</taxon>
        <taxon>Euteleostomi</taxon>
        <taxon>Mammalia</taxon>
        <taxon>Eutheria</taxon>
        <taxon>Euarchontoglires</taxon>
        <taxon>Glires</taxon>
        <taxon>Rodentia</taxon>
        <taxon>Hystricomorpha</taxon>
        <taxon>Bathyergidae</taxon>
        <taxon>Heterocephalus</taxon>
    </lineage>
</organism>
<protein>
    <submittedName>
        <fullName evidence="2">KH domain-containing protein 3-like</fullName>
    </submittedName>
</protein>
<reference evidence="2" key="1">
    <citation type="submission" date="2025-08" db="UniProtKB">
        <authorList>
            <consortium name="RefSeq"/>
        </authorList>
    </citation>
    <scope>IDENTIFICATION</scope>
</reference>
<dbReference type="Proteomes" id="UP000694906">
    <property type="component" value="Unplaced"/>
</dbReference>
<evidence type="ECO:0000313" key="2">
    <source>
        <dbReference type="RefSeq" id="XP_021113909.1"/>
    </source>
</evidence>
<dbReference type="RefSeq" id="XP_021113909.1">
    <property type="nucleotide sequence ID" value="XM_021258250.1"/>
</dbReference>
<proteinExistence type="predicted"/>
<keyword evidence="1" id="KW-1185">Reference proteome</keyword>
<name>A0AAX6SZQ4_HETGA</name>
<sequence>MLEGPDGEHIPQVKPVTHTLHHVCQWHPEGSEMTSSQEGVSKSRTELAAVQSLDANTQMPEVELRDMSIQVPEVELRDMSIQVPEVELQDMSTQMPDVMVDDATTQVPEVKYHGNQTVPTSS</sequence>
<dbReference type="GeneID" id="101704375"/>
<evidence type="ECO:0000313" key="1">
    <source>
        <dbReference type="Proteomes" id="UP000694906"/>
    </source>
</evidence>
<dbReference type="AlphaFoldDB" id="A0AAX6SZQ4"/>
<accession>A0AAX6SZQ4</accession>
<gene>
    <name evidence="2" type="primary">LOC101704375</name>
</gene>